<organism evidence="2 3">
    <name type="scientific">Pseudonocardia xishanensis</name>
    <dbReference type="NCBI Taxonomy" id="630995"/>
    <lineage>
        <taxon>Bacteria</taxon>
        <taxon>Bacillati</taxon>
        <taxon>Actinomycetota</taxon>
        <taxon>Actinomycetes</taxon>
        <taxon>Pseudonocardiales</taxon>
        <taxon>Pseudonocardiaceae</taxon>
        <taxon>Pseudonocardia</taxon>
    </lineage>
</organism>
<sequence length="160" mass="17923">MATVEERLTRLEDIEAIRRLKSRYCNACDDGHDADAVATIFAPDAVWESTDHGPHRGHDEIRAAFQGFGQAVSFSQHNTTNLDIEVHGDRAVGTWHFIGVLDFHEAPAALGSTRYEEEYVKLDGEWRIQHLRAVRLAVLPIIGLRHRGPVPSDESTEARS</sequence>
<keyword evidence="3" id="KW-1185">Reference proteome</keyword>
<accession>A0ABP8RPZ7</accession>
<dbReference type="Gene3D" id="3.10.450.50">
    <property type="match status" value="1"/>
</dbReference>
<evidence type="ECO:0000313" key="2">
    <source>
        <dbReference type="EMBL" id="GAA4544155.1"/>
    </source>
</evidence>
<evidence type="ECO:0000313" key="3">
    <source>
        <dbReference type="Proteomes" id="UP001501598"/>
    </source>
</evidence>
<reference evidence="3" key="1">
    <citation type="journal article" date="2019" name="Int. J. Syst. Evol. Microbiol.">
        <title>The Global Catalogue of Microorganisms (GCM) 10K type strain sequencing project: providing services to taxonomists for standard genome sequencing and annotation.</title>
        <authorList>
            <consortium name="The Broad Institute Genomics Platform"/>
            <consortium name="The Broad Institute Genome Sequencing Center for Infectious Disease"/>
            <person name="Wu L."/>
            <person name="Ma J."/>
        </authorList>
    </citation>
    <scope>NUCLEOTIDE SEQUENCE [LARGE SCALE GENOMIC DNA]</scope>
    <source>
        <strain evidence="3">JCM 17906</strain>
    </source>
</reference>
<dbReference type="InterPro" id="IPR037401">
    <property type="entry name" value="SnoaL-like"/>
</dbReference>
<comment type="caution">
    <text evidence="2">The sequence shown here is derived from an EMBL/GenBank/DDBJ whole genome shotgun (WGS) entry which is preliminary data.</text>
</comment>
<dbReference type="Proteomes" id="UP001501598">
    <property type="component" value="Unassembled WGS sequence"/>
</dbReference>
<protein>
    <submittedName>
        <fullName evidence="2">Nuclear transport factor 2 family protein</fullName>
    </submittedName>
</protein>
<dbReference type="EMBL" id="BAABGT010000029">
    <property type="protein sequence ID" value="GAA4544155.1"/>
    <property type="molecule type" value="Genomic_DNA"/>
</dbReference>
<proteinExistence type="predicted"/>
<feature type="domain" description="SnoaL-like" evidence="1">
    <location>
        <begin position="10"/>
        <end position="132"/>
    </location>
</feature>
<dbReference type="InterPro" id="IPR032710">
    <property type="entry name" value="NTF2-like_dom_sf"/>
</dbReference>
<dbReference type="NCBIfam" id="TIGR02246">
    <property type="entry name" value="SgcJ/EcaC family oxidoreductase"/>
    <property type="match status" value="1"/>
</dbReference>
<name>A0ABP8RPZ7_9PSEU</name>
<dbReference type="Pfam" id="PF13577">
    <property type="entry name" value="SnoaL_4"/>
    <property type="match status" value="1"/>
</dbReference>
<evidence type="ECO:0000259" key="1">
    <source>
        <dbReference type="Pfam" id="PF13577"/>
    </source>
</evidence>
<dbReference type="CDD" id="cd00531">
    <property type="entry name" value="NTF2_like"/>
    <property type="match status" value="1"/>
</dbReference>
<dbReference type="InterPro" id="IPR011944">
    <property type="entry name" value="Steroid_delta5-4_isomerase"/>
</dbReference>
<gene>
    <name evidence="2" type="ORF">GCM10023175_21860</name>
</gene>
<dbReference type="SUPFAM" id="SSF54427">
    <property type="entry name" value="NTF2-like"/>
    <property type="match status" value="1"/>
</dbReference>